<evidence type="ECO:0000313" key="2">
    <source>
        <dbReference type="Proteomes" id="UP000076502"/>
    </source>
</evidence>
<gene>
    <name evidence="1" type="ORF">WN55_07108</name>
</gene>
<proteinExistence type="predicted"/>
<dbReference type="AlphaFoldDB" id="A0A154P2G5"/>
<protein>
    <submittedName>
        <fullName evidence="1">Uncharacterized protein</fullName>
    </submittedName>
</protein>
<keyword evidence="2" id="KW-1185">Reference proteome</keyword>
<dbReference type="Proteomes" id="UP000076502">
    <property type="component" value="Unassembled WGS sequence"/>
</dbReference>
<sequence>MIMWMVFGAFGTFWIRFRERRLRYKRNRDTRTARTDGERKREGNPLEELELGKTCVRL</sequence>
<reference evidence="1 2" key="1">
    <citation type="submission" date="2015-07" db="EMBL/GenBank/DDBJ databases">
        <title>The genome of Dufourea novaeangliae.</title>
        <authorList>
            <person name="Pan H."/>
            <person name="Kapheim K."/>
        </authorList>
    </citation>
    <scope>NUCLEOTIDE SEQUENCE [LARGE SCALE GENOMIC DNA]</scope>
    <source>
        <strain evidence="1">0120121106</strain>
        <tissue evidence="1">Whole body</tissue>
    </source>
</reference>
<dbReference type="EMBL" id="KQ434804">
    <property type="protein sequence ID" value="KZC06022.1"/>
    <property type="molecule type" value="Genomic_DNA"/>
</dbReference>
<accession>A0A154P2G5</accession>
<name>A0A154P2G5_DUFNO</name>
<evidence type="ECO:0000313" key="1">
    <source>
        <dbReference type="EMBL" id="KZC06022.1"/>
    </source>
</evidence>
<organism evidence="1 2">
    <name type="scientific">Dufourea novaeangliae</name>
    <name type="common">Sweat bee</name>
    <dbReference type="NCBI Taxonomy" id="178035"/>
    <lineage>
        <taxon>Eukaryota</taxon>
        <taxon>Metazoa</taxon>
        <taxon>Ecdysozoa</taxon>
        <taxon>Arthropoda</taxon>
        <taxon>Hexapoda</taxon>
        <taxon>Insecta</taxon>
        <taxon>Pterygota</taxon>
        <taxon>Neoptera</taxon>
        <taxon>Endopterygota</taxon>
        <taxon>Hymenoptera</taxon>
        <taxon>Apocrita</taxon>
        <taxon>Aculeata</taxon>
        <taxon>Apoidea</taxon>
        <taxon>Anthophila</taxon>
        <taxon>Halictidae</taxon>
        <taxon>Rophitinae</taxon>
        <taxon>Dufourea</taxon>
    </lineage>
</organism>